<dbReference type="InterPro" id="IPR040511">
    <property type="entry name" value="AGS_C"/>
</dbReference>
<dbReference type="Pfam" id="PF18134">
    <property type="entry name" value="AGS_C"/>
    <property type="match status" value="1"/>
</dbReference>
<dbReference type="AlphaFoldDB" id="A0AAJ1TUJ1"/>
<feature type="domain" description="Adenylyl/Guanylyl and SMODS C-terminal sensor" evidence="2">
    <location>
        <begin position="358"/>
        <end position="487"/>
    </location>
</feature>
<dbReference type="GO" id="GO:0016779">
    <property type="term" value="F:nucleotidyltransferase activity"/>
    <property type="evidence" value="ECO:0007669"/>
    <property type="project" value="InterPro"/>
</dbReference>
<protein>
    <recommendedName>
        <fullName evidence="2">Adenylyl/Guanylyl and SMODS C-terminal sensor domain-containing protein</fullName>
    </recommendedName>
</protein>
<sequence length="487" mass="55532">MKQTQLFSDFLRDTVDLNATRVTQLEASTAAIERFVDGSAWGPEIDAWMPQGSWAHKTIIRPVDRGEFDADLLVFVHPVEGWDAARYINELHGVFRGSAVYGSKVRRWSHCVTITYANDKKVDVAPVVINRYGFQRLEVCNRDGNTFELTEPRRYTAWLVERNSYSGNNSFRKVTRLVKYLRDIKGTFTCHSVLLTTILGYRISSLDRYGSDFCDTPTALKTIFGRLDDWLQQNTFKPSVTNPYLPTEDFAAAWTDTQYANFRTVANRYRKWIDDAYDEPDRYESIAKWRRVFGEEFAADVVVEEARSVSKAARNGLMEGAGSVATMARDAALDLVSLVRSYGSRALPRGFDILPHMHRPKWRRAANQNLAVQVRARLYRSKGFGEIGPVQSLEILQAGGWLYFTAHANNGLVYPTGDFEVQWRVTNTDVAAADADNLRGDFNPPHEGNGRWERLEYRGVHLVEAFVIRRRTDELVGTSQPFRVVIE</sequence>
<organism evidence="3 4">
    <name type="scientific">Methylobacterium brachiatum</name>
    <dbReference type="NCBI Taxonomy" id="269660"/>
    <lineage>
        <taxon>Bacteria</taxon>
        <taxon>Pseudomonadati</taxon>
        <taxon>Pseudomonadota</taxon>
        <taxon>Alphaproteobacteria</taxon>
        <taxon>Hyphomicrobiales</taxon>
        <taxon>Methylobacteriaceae</taxon>
        <taxon>Methylobacterium</taxon>
    </lineage>
</organism>
<evidence type="ECO:0000259" key="2">
    <source>
        <dbReference type="Pfam" id="PF18134"/>
    </source>
</evidence>
<accession>A0AAJ1TUJ1</accession>
<evidence type="ECO:0000313" key="4">
    <source>
        <dbReference type="Proteomes" id="UP001223420"/>
    </source>
</evidence>
<dbReference type="Proteomes" id="UP001223420">
    <property type="component" value="Unassembled WGS sequence"/>
</dbReference>
<comment type="caution">
    <text evidence="3">The sequence shown here is derived from an EMBL/GenBank/DDBJ whole genome shotgun (WGS) entry which is preliminary data.</text>
</comment>
<dbReference type="GO" id="GO:0051607">
    <property type="term" value="P:defense response to virus"/>
    <property type="evidence" value="ECO:0007669"/>
    <property type="project" value="UniProtKB-KW"/>
</dbReference>
<dbReference type="InterPro" id="IPR006116">
    <property type="entry name" value="NT_2-5OAS_ClassI-CCAase"/>
</dbReference>
<name>A0AAJ1TUJ1_9HYPH</name>
<keyword evidence="1" id="KW-0051">Antiviral defense</keyword>
<reference evidence="3" key="1">
    <citation type="submission" date="2023-07" db="EMBL/GenBank/DDBJ databases">
        <title>Genomic Encyclopedia of Type Strains, Phase IV (KMG-IV): sequencing the most valuable type-strain genomes for metagenomic binning, comparative biology and taxonomic classification.</title>
        <authorList>
            <person name="Goeker M."/>
        </authorList>
    </citation>
    <scope>NUCLEOTIDE SEQUENCE</scope>
    <source>
        <strain evidence="3">DSM 19569</strain>
    </source>
</reference>
<dbReference type="EMBL" id="JAUSWL010000022">
    <property type="protein sequence ID" value="MDQ0547160.1"/>
    <property type="molecule type" value="Genomic_DNA"/>
</dbReference>
<gene>
    <name evidence="3" type="ORF">QO001_006116</name>
</gene>
<dbReference type="CDD" id="cd05400">
    <property type="entry name" value="NT_2-5OAS_ClassI-CCAase"/>
    <property type="match status" value="1"/>
</dbReference>
<evidence type="ECO:0000313" key="3">
    <source>
        <dbReference type="EMBL" id="MDQ0547160.1"/>
    </source>
</evidence>
<proteinExistence type="predicted"/>
<dbReference type="RefSeq" id="WP_230368083.1">
    <property type="nucleotide sequence ID" value="NZ_JAJALK010000021.1"/>
</dbReference>
<evidence type="ECO:0000256" key="1">
    <source>
        <dbReference type="ARBA" id="ARBA00023118"/>
    </source>
</evidence>
<dbReference type="Pfam" id="PF18144">
    <property type="entry name" value="SMODS"/>
    <property type="match status" value="1"/>
</dbReference>